<dbReference type="EMBL" id="JACJQB010000002">
    <property type="protein sequence ID" value="MBD2187075.1"/>
    <property type="molecule type" value="Genomic_DNA"/>
</dbReference>
<sequence length="147" mass="17173">PYAWQEKGTGLSLPSQRSKRLNVVGLMNRNNDLSAYVFERSITSAVILACIDDFARQSTKPTVIVMDKASIHTSQMIQEKLEQWKNQQVEIFQLPPYSPQLNLIEILWRFMKYEWIELNAYESWESLVSYVEKVLRDFGSTYVINFA</sequence>
<dbReference type="InterPro" id="IPR047655">
    <property type="entry name" value="Transpos_IS630-like"/>
</dbReference>
<feature type="non-terminal residue" evidence="3">
    <location>
        <position position="1"/>
    </location>
</feature>
<keyword evidence="7" id="KW-1185">Reference proteome</keyword>
<dbReference type="InterPro" id="IPR038717">
    <property type="entry name" value="Tc1-like_DDE_dom"/>
</dbReference>
<evidence type="ECO:0000313" key="2">
    <source>
        <dbReference type="EMBL" id="MBD2187075.1"/>
    </source>
</evidence>
<evidence type="ECO:0000313" key="4">
    <source>
        <dbReference type="EMBL" id="MBD2188871.1"/>
    </source>
</evidence>
<dbReference type="SUPFAM" id="SSF53098">
    <property type="entry name" value="Ribonuclease H-like"/>
    <property type="match status" value="1"/>
</dbReference>
<name>A0ABR7ZY13_9CYAN</name>
<reference evidence="3 7" key="1">
    <citation type="journal article" date="2020" name="ISME J.">
        <title>Comparative genomics reveals insights into cyanobacterial evolution and habitat adaptation.</title>
        <authorList>
            <person name="Chen M.Y."/>
            <person name="Teng W.K."/>
            <person name="Zhao L."/>
            <person name="Hu C.X."/>
            <person name="Zhou Y.K."/>
            <person name="Han B.P."/>
            <person name="Song L.R."/>
            <person name="Shu W.S."/>
        </authorList>
    </citation>
    <scope>NUCLEOTIDE SEQUENCE [LARGE SCALE GENOMIC DNA]</scope>
    <source>
        <strain evidence="3 7">FACHB-723</strain>
    </source>
</reference>
<gene>
    <name evidence="2" type="ORF">H6F41_02815</name>
    <name evidence="3" type="ORF">H6F41_08995</name>
    <name evidence="4" type="ORF">H6F41_12045</name>
    <name evidence="5" type="ORF">H6F41_13430</name>
    <name evidence="6" type="ORF">H6F41_17160</name>
</gene>
<dbReference type="Proteomes" id="UP000642094">
    <property type="component" value="Unassembled WGS sequence"/>
</dbReference>
<protein>
    <submittedName>
        <fullName evidence="3">IS630 family transposase</fullName>
    </submittedName>
</protein>
<dbReference type="Pfam" id="PF13358">
    <property type="entry name" value="DDE_3"/>
    <property type="match status" value="1"/>
</dbReference>
<evidence type="ECO:0000313" key="5">
    <source>
        <dbReference type="EMBL" id="MBD2189140.1"/>
    </source>
</evidence>
<accession>A0ABR7ZY13</accession>
<dbReference type="NCBIfam" id="NF033545">
    <property type="entry name" value="transpos_IS630"/>
    <property type="match status" value="1"/>
</dbReference>
<reference evidence="3" key="2">
    <citation type="submission" date="2020-08" db="EMBL/GenBank/DDBJ databases">
        <authorList>
            <person name="Chen M."/>
            <person name="Teng W."/>
            <person name="Zhao L."/>
            <person name="Hu C."/>
            <person name="Zhou Y."/>
            <person name="Han B."/>
            <person name="Song L."/>
            <person name="Shu W."/>
        </authorList>
    </citation>
    <scope>NUCLEOTIDE SEQUENCE</scope>
    <source>
        <strain evidence="3">FACHB-723</strain>
    </source>
</reference>
<dbReference type="InterPro" id="IPR012337">
    <property type="entry name" value="RNaseH-like_sf"/>
</dbReference>
<dbReference type="RefSeq" id="WP_190401942.1">
    <property type="nucleotide sequence ID" value="NZ_JACJQB010000002.1"/>
</dbReference>
<evidence type="ECO:0000313" key="7">
    <source>
        <dbReference type="Proteomes" id="UP000642094"/>
    </source>
</evidence>
<evidence type="ECO:0000313" key="3">
    <source>
        <dbReference type="EMBL" id="MBD2188278.1"/>
    </source>
</evidence>
<dbReference type="EMBL" id="JACJQB010000057">
    <property type="protein sequence ID" value="MBD2189863.1"/>
    <property type="molecule type" value="Genomic_DNA"/>
</dbReference>
<dbReference type="EMBL" id="JACJQB010000029">
    <property type="protein sequence ID" value="MBD2189140.1"/>
    <property type="molecule type" value="Genomic_DNA"/>
</dbReference>
<proteinExistence type="predicted"/>
<feature type="domain" description="Tc1-like transposase DDE" evidence="1">
    <location>
        <begin position="2"/>
        <end position="127"/>
    </location>
</feature>
<dbReference type="Gene3D" id="3.30.420.10">
    <property type="entry name" value="Ribonuclease H-like superfamily/Ribonuclease H"/>
    <property type="match status" value="1"/>
</dbReference>
<evidence type="ECO:0000313" key="6">
    <source>
        <dbReference type="EMBL" id="MBD2189863.1"/>
    </source>
</evidence>
<organism evidence="3 7">
    <name type="scientific">Pseudanabaena mucicola FACHB-723</name>
    <dbReference type="NCBI Taxonomy" id="2692860"/>
    <lineage>
        <taxon>Bacteria</taxon>
        <taxon>Bacillati</taxon>
        <taxon>Cyanobacteriota</taxon>
        <taxon>Cyanophyceae</taxon>
        <taxon>Pseudanabaenales</taxon>
        <taxon>Pseudanabaenaceae</taxon>
        <taxon>Pseudanabaena</taxon>
    </lineage>
</organism>
<dbReference type="EMBL" id="JACJQB010000013">
    <property type="protein sequence ID" value="MBD2188278.1"/>
    <property type="molecule type" value="Genomic_DNA"/>
</dbReference>
<evidence type="ECO:0000259" key="1">
    <source>
        <dbReference type="Pfam" id="PF13358"/>
    </source>
</evidence>
<comment type="caution">
    <text evidence="3">The sequence shown here is derived from an EMBL/GenBank/DDBJ whole genome shotgun (WGS) entry which is preliminary data.</text>
</comment>
<dbReference type="EMBL" id="JACJQB010000024">
    <property type="protein sequence ID" value="MBD2188871.1"/>
    <property type="molecule type" value="Genomic_DNA"/>
</dbReference>
<dbReference type="InterPro" id="IPR036397">
    <property type="entry name" value="RNaseH_sf"/>
</dbReference>